<evidence type="ECO:0000256" key="3">
    <source>
        <dbReference type="ARBA" id="ARBA00022723"/>
    </source>
</evidence>
<reference evidence="9" key="1">
    <citation type="submission" date="2021-07" db="EMBL/GenBank/DDBJ databases">
        <authorList>
            <person name="Branca A.L. A."/>
        </authorList>
    </citation>
    <scope>NUCLEOTIDE SEQUENCE</scope>
</reference>
<dbReference type="Pfam" id="PF00348">
    <property type="entry name" value="polyprenyl_synt"/>
    <property type="match status" value="1"/>
</dbReference>
<keyword evidence="5" id="KW-0456">Lyase</keyword>
<evidence type="ECO:0000256" key="6">
    <source>
        <dbReference type="ARBA" id="ARBA00023268"/>
    </source>
</evidence>
<dbReference type="GO" id="GO:0004659">
    <property type="term" value="F:prenyltransferase activity"/>
    <property type="evidence" value="ECO:0007669"/>
    <property type="project" value="InterPro"/>
</dbReference>
<evidence type="ECO:0000256" key="5">
    <source>
        <dbReference type="ARBA" id="ARBA00023239"/>
    </source>
</evidence>
<dbReference type="PROSITE" id="PS00444">
    <property type="entry name" value="POLYPRENYL_SYNTHASE_2"/>
    <property type="match status" value="1"/>
</dbReference>
<dbReference type="PANTHER" id="PTHR12001">
    <property type="entry name" value="GERANYLGERANYL PYROPHOSPHATE SYNTHASE"/>
    <property type="match status" value="1"/>
</dbReference>
<evidence type="ECO:0000313" key="10">
    <source>
        <dbReference type="Proteomes" id="UP001154252"/>
    </source>
</evidence>
<keyword evidence="10" id="KW-1185">Reference proteome</keyword>
<evidence type="ECO:0000313" key="9">
    <source>
        <dbReference type="EMBL" id="CAG8909820.1"/>
    </source>
</evidence>
<dbReference type="Gene3D" id="1.10.600.10">
    <property type="entry name" value="Farnesyl Diphosphate Synthase"/>
    <property type="match status" value="2"/>
</dbReference>
<dbReference type="AlphaFoldDB" id="A0A9W4KR69"/>
<organism evidence="9 10">
    <name type="scientific">Penicillium egyptiacum</name>
    <dbReference type="NCBI Taxonomy" id="1303716"/>
    <lineage>
        <taxon>Eukaryota</taxon>
        <taxon>Fungi</taxon>
        <taxon>Dikarya</taxon>
        <taxon>Ascomycota</taxon>
        <taxon>Pezizomycotina</taxon>
        <taxon>Eurotiomycetes</taxon>
        <taxon>Eurotiomycetidae</taxon>
        <taxon>Eurotiales</taxon>
        <taxon>Aspergillaceae</taxon>
        <taxon>Penicillium</taxon>
    </lineage>
</organism>
<dbReference type="EMBL" id="CAJVRC010000904">
    <property type="protein sequence ID" value="CAG8909820.1"/>
    <property type="molecule type" value="Genomic_DNA"/>
</dbReference>
<dbReference type="InterPro" id="IPR033749">
    <property type="entry name" value="Polyprenyl_synt_CS"/>
</dbReference>
<dbReference type="SFLD" id="SFLDS00005">
    <property type="entry name" value="Isoprenoid_Synthase_Type_I"/>
    <property type="match status" value="1"/>
</dbReference>
<comment type="pathway">
    <text evidence="1">Secondary metabolite biosynthesis; terpenoid biosynthesis.</text>
</comment>
<dbReference type="GO" id="GO:0046872">
    <property type="term" value="F:metal ion binding"/>
    <property type="evidence" value="ECO:0007669"/>
    <property type="project" value="UniProtKB-KW"/>
</dbReference>
<comment type="caution">
    <text evidence="9">The sequence shown here is derived from an EMBL/GenBank/DDBJ whole genome shotgun (WGS) entry which is preliminary data.</text>
</comment>
<evidence type="ECO:0000256" key="4">
    <source>
        <dbReference type="ARBA" id="ARBA00022842"/>
    </source>
</evidence>
<comment type="similarity">
    <text evidence="7">In the C-terminal section; belongs to the FPP/GGPP synthase family.</text>
</comment>
<keyword evidence="4" id="KW-0460">Magnesium</keyword>
<name>A0A9W4KR69_9EURO</name>
<dbReference type="GO" id="GO:0008299">
    <property type="term" value="P:isoprenoid biosynthetic process"/>
    <property type="evidence" value="ECO:0007669"/>
    <property type="project" value="InterPro"/>
</dbReference>
<dbReference type="OrthoDB" id="6921389at2759"/>
<dbReference type="InterPro" id="IPR008949">
    <property type="entry name" value="Isoprenoid_synthase_dom_sf"/>
</dbReference>
<dbReference type="Pfam" id="PF19086">
    <property type="entry name" value="Terpene_syn_C_2"/>
    <property type="match status" value="1"/>
</dbReference>
<evidence type="ECO:0000256" key="2">
    <source>
        <dbReference type="ARBA" id="ARBA00022679"/>
    </source>
</evidence>
<evidence type="ECO:0000256" key="8">
    <source>
        <dbReference type="ARBA" id="ARBA00038372"/>
    </source>
</evidence>
<protein>
    <recommendedName>
        <fullName evidence="11">Terpenoid synthase</fullName>
    </recommendedName>
</protein>
<dbReference type="Proteomes" id="UP001154252">
    <property type="component" value="Unassembled WGS sequence"/>
</dbReference>
<dbReference type="PROSITE" id="PS00723">
    <property type="entry name" value="POLYPRENYL_SYNTHASE_1"/>
    <property type="match status" value="1"/>
</dbReference>
<sequence>MGDKIADNYAESIDPEIYANNPAYSSLFNPYIHNQTIIADHVSVQCHIDLNGIDAVGSKFGNLNAHAGNFTSLCAPNCLPERLALVAYTVEYAFLHDDETDNAADKEALLLENKMLHQALNQSGMTSVSTRVSDKAQRKAEVQAKIAAEYLRLDPVFGEWFLKAWQTFTASVKDVRSLEFPSLDDYLEFRIVDAAADWTLYNFRWGSGITLTPEEEKIADPMSYVAYAELCLVNDLFSWDKEYASHIKSNGDVPLVNAVHIVAVTQGLTHCAAKAVVQAEIRAHEERFCYLKEQYETTGTPSDSVLRWLKLLEHSMAGNWVWSLCVPRYCKVDRNPYKDHLEKYGSNAVRVLTPLDQLHGSKKETKDAKQNGLKDPSSIYPWPVLNPYTYINSLPSKNVRQTLIAALNSWYKVPVKSLLIIEGAVNFLHNSSLLLDDIQDGSFLRRGKPVAHQIFGVGQTINTATYLMNEALCLIQMLSPVAVSVYADEMRNLQLGQGRDLYWSYHTHVPTPAQYISMVDGKTGGLFRLISRLMRSEATANSDLDISQFATLLGRHFQIRDDYQNLQSEDYTKTKGFCDDLDEGKLSFPVILSMQSPGFSNTTLSSVFKASQKGETLSLEMKQYILEEITARGAFSETKAVLRKLHSELLRLLMEIEKKAGGIENWALRLLIMKLDIADEKKVASPKSESHWGVNQRRAWKGSQKHGRPIDKACFLRAMEEALQK</sequence>
<proteinExistence type="inferred from homology"/>
<keyword evidence="3" id="KW-0479">Metal-binding</keyword>
<keyword evidence="6" id="KW-0511">Multifunctional enzyme</keyword>
<dbReference type="PANTHER" id="PTHR12001:SF72">
    <property type="entry name" value="THIJ_PFPI FAMILY PROTEIN (AFU_ORTHOLOGUE AFUA_3G01210)-RELATED"/>
    <property type="match status" value="1"/>
</dbReference>
<comment type="similarity">
    <text evidence="8">In the N-terminal section; belongs to the terpene synthase family.</text>
</comment>
<evidence type="ECO:0000256" key="1">
    <source>
        <dbReference type="ARBA" id="ARBA00004721"/>
    </source>
</evidence>
<keyword evidence="2" id="KW-0808">Transferase</keyword>
<gene>
    <name evidence="9" type="ORF">PEGY_LOCUS10618</name>
</gene>
<accession>A0A9W4KR69</accession>
<dbReference type="GO" id="GO:0016829">
    <property type="term" value="F:lyase activity"/>
    <property type="evidence" value="ECO:0007669"/>
    <property type="project" value="UniProtKB-KW"/>
</dbReference>
<dbReference type="SUPFAM" id="SSF48576">
    <property type="entry name" value="Terpenoid synthases"/>
    <property type="match status" value="2"/>
</dbReference>
<evidence type="ECO:0008006" key="11">
    <source>
        <dbReference type="Google" id="ProtNLM"/>
    </source>
</evidence>
<dbReference type="GO" id="GO:0043386">
    <property type="term" value="P:mycotoxin biosynthetic process"/>
    <property type="evidence" value="ECO:0007669"/>
    <property type="project" value="UniProtKB-ARBA"/>
</dbReference>
<evidence type="ECO:0000256" key="7">
    <source>
        <dbReference type="ARBA" id="ARBA00038363"/>
    </source>
</evidence>
<dbReference type="InterPro" id="IPR000092">
    <property type="entry name" value="Polyprenyl_synt"/>
</dbReference>
<dbReference type="GO" id="GO:0046165">
    <property type="term" value="P:alcohol biosynthetic process"/>
    <property type="evidence" value="ECO:0007669"/>
    <property type="project" value="UniProtKB-ARBA"/>
</dbReference>